<evidence type="ECO:0000313" key="2">
    <source>
        <dbReference type="Proteomes" id="UP000006614"/>
    </source>
</evidence>
<protein>
    <recommendedName>
        <fullName evidence="3">DUF4145 domain-containing protein</fullName>
    </recommendedName>
</protein>
<accession>A0AAD2Y9U2</accession>
<dbReference type="AlphaFoldDB" id="A0AAD2Y9U2"/>
<comment type="caution">
    <text evidence="1">The sequence shown here is derived from an EMBL/GenBank/DDBJ whole genome shotgun (WGS) entry which is preliminary data.</text>
</comment>
<gene>
    <name evidence="1" type="ORF">HMPREF1126_0334</name>
</gene>
<sequence>MKKGQSLKVFSDLLNYELFKRGKRELVDVKQLITIDYIFLFYPKYYLELKDFGMLLLDEDIEEIRLVETMHSSQNRKKDIKDISLLTKESNEMLHNQEKLSSEKYKPYNKVDKRLVKDFEKTINRLRKIGNTHTHTANVLVANKDELIMAEDSIWELFSYLFVQYFLKYNLNLKSDKNVLSFFSLLPPEIRYRTLKKLVEVKGFDNIQLLDKFLLSIVKTKGIDEARFWLNSNREKIQNMDYPSEAEIIEYEEDFSQEDLPLKLRNYSDSYGLLASVINHADVRSASHGLYKNFEEATAIYEQYNLEYYLSSSEEREKFKNLIKFCFIGRISVF</sequence>
<reference evidence="1 2" key="1">
    <citation type="submission" date="2012-07" db="EMBL/GenBank/DDBJ databases">
        <authorList>
            <person name="Durkin A.S."/>
            <person name="McCorrison J."/>
            <person name="Torralba M."/>
            <person name="Gillis M."/>
            <person name="Methe B."/>
            <person name="Sutton G."/>
            <person name="Nelson K.E."/>
        </authorList>
    </citation>
    <scope>NUCLEOTIDE SEQUENCE [LARGE SCALE GENOMIC DNA]</scope>
    <source>
        <strain evidence="1 2">SK1138</strain>
    </source>
</reference>
<evidence type="ECO:0008006" key="3">
    <source>
        <dbReference type="Google" id="ProtNLM"/>
    </source>
</evidence>
<name>A0AAD2Y9U2_STRAP</name>
<organism evidence="1 2">
    <name type="scientific">Streptococcus anginosus SK1138</name>
    <dbReference type="NCBI Taxonomy" id="1161422"/>
    <lineage>
        <taxon>Bacteria</taxon>
        <taxon>Bacillati</taxon>
        <taxon>Bacillota</taxon>
        <taxon>Bacilli</taxon>
        <taxon>Lactobacillales</taxon>
        <taxon>Streptococcaceae</taxon>
        <taxon>Streptococcus</taxon>
        <taxon>Streptococcus anginosus group</taxon>
    </lineage>
</organism>
<evidence type="ECO:0000313" key="1">
    <source>
        <dbReference type="EMBL" id="EJP25225.1"/>
    </source>
</evidence>
<proteinExistence type="predicted"/>
<dbReference type="RefSeq" id="WP_003041948.1">
    <property type="nucleotide sequence ID" value="NZ_ALJO01000010.1"/>
</dbReference>
<dbReference type="EMBL" id="ALJO01000010">
    <property type="protein sequence ID" value="EJP25225.1"/>
    <property type="molecule type" value="Genomic_DNA"/>
</dbReference>
<dbReference type="Proteomes" id="UP000006614">
    <property type="component" value="Unassembled WGS sequence"/>
</dbReference>